<dbReference type="Gene3D" id="3.90.550.10">
    <property type="entry name" value="Spore Coat Polysaccharide Biosynthesis Protein SpsA, Chain A"/>
    <property type="match status" value="1"/>
</dbReference>
<dbReference type="PANTHER" id="PTHR21485">
    <property type="entry name" value="HAD SUPERFAMILY MEMBERS CMAS AND KDSC"/>
    <property type="match status" value="1"/>
</dbReference>
<sequence>MSKTAQVRPQVVALLPMKAHSARVKGKNFRPFCGKPLFRWILDTLLSIVEIERVVINTDARQLLADQGLVGGDRVQIRDRRPEICGDFVSMNLVLADDVANVDADIYLMTHTTNPLLKASTIRSALAAFIDAQLAGKADSLFTVNRFQTRFYRADGSPVNHDPQNLIRTQDLEAWFEENSNLYIFTKASFLATGARIGQRPMMFETPRLESADIDDQEGWDIAEMIAQQQQLATT</sequence>
<dbReference type="KEGG" id="glj:GKIL_1613"/>
<dbReference type="InterPro" id="IPR050793">
    <property type="entry name" value="CMP-NeuNAc_synthase"/>
</dbReference>
<dbReference type="Pfam" id="PF02348">
    <property type="entry name" value="CTP_transf_3"/>
    <property type="match status" value="1"/>
</dbReference>
<dbReference type="HOGENOM" id="CLU_042930_5_0_3"/>
<evidence type="ECO:0000313" key="1">
    <source>
        <dbReference type="EMBL" id="AGY57859.1"/>
    </source>
</evidence>
<protein>
    <submittedName>
        <fullName evidence="1">Acylneuraminate cytidylyltransferase</fullName>
    </submittedName>
</protein>
<dbReference type="RefSeq" id="WP_023172973.1">
    <property type="nucleotide sequence ID" value="NC_022600.1"/>
</dbReference>
<accession>U5QJU1</accession>
<dbReference type="AlphaFoldDB" id="U5QJU1"/>
<evidence type="ECO:0000313" key="2">
    <source>
        <dbReference type="Proteomes" id="UP000017396"/>
    </source>
</evidence>
<gene>
    <name evidence="1" type="ORF">GKIL_1613</name>
</gene>
<dbReference type="eggNOG" id="COG1083">
    <property type="taxonomic scope" value="Bacteria"/>
</dbReference>
<dbReference type="CDD" id="cd02513">
    <property type="entry name" value="CMP-NeuAc_Synthase"/>
    <property type="match status" value="1"/>
</dbReference>
<dbReference type="InterPro" id="IPR003329">
    <property type="entry name" value="Cytidylyl_trans"/>
</dbReference>
<dbReference type="EMBL" id="CP003587">
    <property type="protein sequence ID" value="AGY57859.1"/>
    <property type="molecule type" value="Genomic_DNA"/>
</dbReference>
<reference evidence="1 2" key="1">
    <citation type="journal article" date="2013" name="PLoS ONE">
        <title>Cultivation and Complete Genome Sequencing of Gloeobacter kilaueensis sp. nov., from a Lava Cave in Kilauea Caldera, Hawai'i.</title>
        <authorList>
            <person name="Saw J.H."/>
            <person name="Schatz M."/>
            <person name="Brown M.V."/>
            <person name="Kunkel D.D."/>
            <person name="Foster J.S."/>
            <person name="Shick H."/>
            <person name="Christensen S."/>
            <person name="Hou S."/>
            <person name="Wan X."/>
            <person name="Donachie S.P."/>
        </authorList>
    </citation>
    <scope>NUCLEOTIDE SEQUENCE [LARGE SCALE GENOMIC DNA]</scope>
    <source>
        <strain evidence="2">JS</strain>
    </source>
</reference>
<keyword evidence="1" id="KW-0808">Transferase</keyword>
<name>U5QJU1_GLOK1</name>
<dbReference type="GO" id="GO:0008781">
    <property type="term" value="F:N-acylneuraminate cytidylyltransferase activity"/>
    <property type="evidence" value="ECO:0007669"/>
    <property type="project" value="TreeGrafter"/>
</dbReference>
<dbReference type="SUPFAM" id="SSF53448">
    <property type="entry name" value="Nucleotide-diphospho-sugar transferases"/>
    <property type="match status" value="1"/>
</dbReference>
<dbReference type="PATRIC" id="fig|1183438.3.peg.1587"/>
<proteinExistence type="predicted"/>
<dbReference type="STRING" id="1183438.GKIL_1613"/>
<dbReference type="Proteomes" id="UP000017396">
    <property type="component" value="Chromosome"/>
</dbReference>
<keyword evidence="2" id="KW-1185">Reference proteome</keyword>
<organism evidence="1 2">
    <name type="scientific">Gloeobacter kilaueensis (strain ATCC BAA-2537 / CCAP 1431/1 / ULC 316 / JS1)</name>
    <dbReference type="NCBI Taxonomy" id="1183438"/>
    <lineage>
        <taxon>Bacteria</taxon>
        <taxon>Bacillati</taxon>
        <taxon>Cyanobacteriota</taxon>
        <taxon>Cyanophyceae</taxon>
        <taxon>Gloeobacterales</taxon>
        <taxon>Gloeobacteraceae</taxon>
        <taxon>Gloeobacter</taxon>
    </lineage>
</organism>
<dbReference type="PANTHER" id="PTHR21485:SF6">
    <property type="entry name" value="N-ACYLNEURAMINATE CYTIDYLYLTRANSFERASE-RELATED"/>
    <property type="match status" value="1"/>
</dbReference>
<keyword evidence="1" id="KW-0548">Nucleotidyltransferase</keyword>
<dbReference type="InterPro" id="IPR029044">
    <property type="entry name" value="Nucleotide-diphossugar_trans"/>
</dbReference>